<accession>R4VQ71</accession>
<dbReference type="RefSeq" id="WP_016353920.1">
    <property type="nucleotide sequence ID" value="NC_021291.1"/>
</dbReference>
<dbReference type="EMBL" id="CP005963">
    <property type="protein sequence ID" value="AGM41613.1"/>
    <property type="molecule type" value="Genomic_DNA"/>
</dbReference>
<proteinExistence type="predicted"/>
<gene>
    <name evidence="1" type="ORF">SPISAL_07595</name>
</gene>
<dbReference type="eggNOG" id="COG0050">
    <property type="taxonomic scope" value="Bacteria"/>
</dbReference>
<dbReference type="Proteomes" id="UP000017881">
    <property type="component" value="Chromosome"/>
</dbReference>
<organism evidence="1 2">
    <name type="scientific">Spiribacter salinus M19-40</name>
    <dbReference type="NCBI Taxonomy" id="1260251"/>
    <lineage>
        <taxon>Bacteria</taxon>
        <taxon>Pseudomonadati</taxon>
        <taxon>Pseudomonadota</taxon>
        <taxon>Gammaproteobacteria</taxon>
        <taxon>Chromatiales</taxon>
        <taxon>Ectothiorhodospiraceae</taxon>
        <taxon>Spiribacter</taxon>
    </lineage>
</organism>
<reference evidence="1 2" key="1">
    <citation type="journal article" date="2013" name="Genome Announc.">
        <title>Draft Genome of Spiribacter salinus M19-40, an Abundant Gammaproteobacterium in Aquatic Hypersaline Environments.</title>
        <authorList>
            <person name="Leon M.J."/>
            <person name="Ghai R."/>
            <person name="Fernandez A.B."/>
            <person name="Sanchez-Porro C."/>
            <person name="Rodriguez-Valera F."/>
            <person name="Ventosa A."/>
        </authorList>
    </citation>
    <scope>NUCLEOTIDE SEQUENCE [LARGE SCALE GENOMIC DNA]</scope>
    <source>
        <strain evidence="1">M19-40</strain>
    </source>
</reference>
<evidence type="ECO:0000313" key="2">
    <source>
        <dbReference type="Proteomes" id="UP000017881"/>
    </source>
</evidence>
<dbReference type="InterPro" id="IPR028994">
    <property type="entry name" value="Integrin_alpha_N"/>
</dbReference>
<protein>
    <recommendedName>
        <fullName evidence="3">FG-GAP repeat-containing protein</fullName>
    </recommendedName>
</protein>
<evidence type="ECO:0008006" key="3">
    <source>
        <dbReference type="Google" id="ProtNLM"/>
    </source>
</evidence>
<dbReference type="Gene3D" id="2.130.10.130">
    <property type="entry name" value="Integrin alpha, N-terminal"/>
    <property type="match status" value="1"/>
</dbReference>
<dbReference type="SUPFAM" id="SSF69318">
    <property type="entry name" value="Integrin alpha N-terminal domain"/>
    <property type="match status" value="1"/>
</dbReference>
<dbReference type="OrthoDB" id="5800306at2"/>
<dbReference type="KEGG" id="ssal:SPISAL_07595"/>
<sequence>MARGVPNYAEAISPAVSGDVISRFREGFAVRDVNGDRKPDLVITETGDTDQPIQPDDTPITIMLGDDDYRFTQADTSDLPPAGWINDYVFLDSDEDGYVEIVAIDHGREIDYSSEYWESLPVYEYAQEKAAFVDRTDVTIGNEPGFYHNASASADLTGNGLKDFVVARLEEIPINIFEGNADSVMRDATQEILGDRYQALTDFDSQEYLRAGAAGILDYGGDGDYDAITLPYKFYPGETGQQEGHVFEFEDGELVDDFSQEVRSGSDFELGDDWGYSFLRTRDINDDGLMDVVALAENPEIAPAGEASFVSMLQRPEGGFTVSKAFPDQPLVTSREADTFLGSEWIDLKFSLEDLDGDGDPDLYWPDWTATESSSMEAGLYFNDGNGAFYRDPAKAQQITDQIDWPSGNQTRTWMEDINADGIGDFLAMSSEWSGGQDETTIRAFTSQTEIARAADEMAFSGNRARYRIDSEGNDFVVFDELGLKTPRLIPEGGIAHFQDQSLTLGNAAPPPSYQAMNAPFADAMTDDQDDIATVKAAYEQLLGYPDADKMADAQARIDYWVGQLRSDTVATRHFAAEFLHTAETERGHLISETTFSNNQKVVNELSKLESFDGIEDIAAVAVEHRLPDTASAASAIAPSEDTEDLLTLTGVDSGSLSSAGGREIDGAMA</sequence>
<dbReference type="AlphaFoldDB" id="R4VQ71"/>
<name>R4VQ71_9GAMM</name>
<keyword evidence="2" id="KW-1185">Reference proteome</keyword>
<evidence type="ECO:0000313" key="1">
    <source>
        <dbReference type="EMBL" id="AGM41613.1"/>
    </source>
</evidence>
<dbReference type="HOGENOM" id="CLU_409879_0_0_6"/>